<dbReference type="EMBL" id="VSKK01000004">
    <property type="protein sequence ID" value="TYB75833.1"/>
    <property type="molecule type" value="Genomic_DNA"/>
</dbReference>
<dbReference type="InterPro" id="IPR038732">
    <property type="entry name" value="HpyO/CreE_NAD-binding"/>
</dbReference>
<dbReference type="SUPFAM" id="SSF51905">
    <property type="entry name" value="FAD/NAD(P)-binding domain"/>
    <property type="match status" value="1"/>
</dbReference>
<sequence length="602" mass="68517">MKNEGLAIIGSGATAIYCLKHILDNSATLLNQFQHISIFEKSKNIGYGMPYNPATTDYYNLANISSEEIPLLNQSFADWLRDQSKKDLKKWHITKFPIDDSEVYSRIALGAYFHEQFCLLLEQLKTAGFSIEAFSNHEVLDIEVKEKNKIQLILKNETYHFSRVVIATGHNFTHQDKPKSGYYSTPWPIEKIIPKKDAFYNFEIGLLGASLSAFDVVSSLSHRHGAFSESENGLEFKLHEKAKNFKITLHSAEGWLPHLQYEQEEPFREIYRHTTREELFLLVDKNGFLRIDDFFNAICKPALKTAFKKDANSKMAKLLAKSAFTFKNFIDIMAENHEYVDSFEGMKKEMVQATDSVENDNPIHWMETLDDLMYCLNFHAEMMPAEDHLFFKKEVKSFLMSVIAALPLSSAKILLALYDAEVIDLIDGKVEVMKDANVTNQTQIEISDPDGTTTKKNYTLFINCSGNDQINVDNYPFQSLVKSGLVRKARAKFEAGKNLSELNNTFDTSDVWQNENHLFLDIGGIDVDSAYHIIGEKNTISPHIHDLAFTHTHGCRPYSYGLQACHATSAIMVNSWLNLKNDSKKPKSIDVVSKIYAQDSDL</sequence>
<dbReference type="OrthoDB" id="6309046at2"/>
<dbReference type="AlphaFoldDB" id="A0A5D0R2P0"/>
<name>A0A5D0R2P0_9FLAO</name>
<evidence type="ECO:0000313" key="3">
    <source>
        <dbReference type="Proteomes" id="UP000323720"/>
    </source>
</evidence>
<evidence type="ECO:0000259" key="1">
    <source>
        <dbReference type="Pfam" id="PF13454"/>
    </source>
</evidence>
<dbReference type="RefSeq" id="WP_148404854.1">
    <property type="nucleotide sequence ID" value="NZ_VSKK01000004.1"/>
</dbReference>
<keyword evidence="3" id="KW-1185">Reference proteome</keyword>
<dbReference type="InterPro" id="IPR036188">
    <property type="entry name" value="FAD/NAD-bd_sf"/>
</dbReference>
<gene>
    <name evidence="2" type="ORF">ES674_13495</name>
</gene>
<feature type="domain" description="FAD-dependent urate hydroxylase HpyO/Asp monooxygenase CreE-like FAD/NAD(P)-binding" evidence="1">
    <location>
        <begin position="7"/>
        <end position="170"/>
    </location>
</feature>
<dbReference type="PANTHER" id="PTHR40254">
    <property type="entry name" value="BLR0577 PROTEIN"/>
    <property type="match status" value="1"/>
</dbReference>
<protein>
    <recommendedName>
        <fullName evidence="1">FAD-dependent urate hydroxylase HpyO/Asp monooxygenase CreE-like FAD/NAD(P)-binding domain-containing protein</fullName>
    </recommendedName>
</protein>
<reference evidence="2 3" key="1">
    <citation type="submission" date="2019-08" db="EMBL/GenBank/DDBJ databases">
        <title>Genomes of Antarctic Bizionia species.</title>
        <authorList>
            <person name="Bowman J.P."/>
        </authorList>
    </citation>
    <scope>NUCLEOTIDE SEQUENCE [LARGE SCALE GENOMIC DNA]</scope>
    <source>
        <strain evidence="2 3">ADA-4</strain>
    </source>
</reference>
<organism evidence="2 3">
    <name type="scientific">Bizionia myxarmorum</name>
    <dbReference type="NCBI Taxonomy" id="291186"/>
    <lineage>
        <taxon>Bacteria</taxon>
        <taxon>Pseudomonadati</taxon>
        <taxon>Bacteroidota</taxon>
        <taxon>Flavobacteriia</taxon>
        <taxon>Flavobacteriales</taxon>
        <taxon>Flavobacteriaceae</taxon>
        <taxon>Bizionia</taxon>
    </lineage>
</organism>
<dbReference type="Pfam" id="PF13454">
    <property type="entry name" value="NAD_binding_9"/>
    <property type="match status" value="1"/>
</dbReference>
<dbReference type="Proteomes" id="UP000323720">
    <property type="component" value="Unassembled WGS sequence"/>
</dbReference>
<dbReference type="InterPro" id="IPR052189">
    <property type="entry name" value="L-asp_N-monooxygenase_NS-form"/>
</dbReference>
<proteinExistence type="predicted"/>
<comment type="caution">
    <text evidence="2">The sequence shown here is derived from an EMBL/GenBank/DDBJ whole genome shotgun (WGS) entry which is preliminary data.</text>
</comment>
<accession>A0A5D0R2P0</accession>
<evidence type="ECO:0000313" key="2">
    <source>
        <dbReference type="EMBL" id="TYB75833.1"/>
    </source>
</evidence>
<dbReference type="PANTHER" id="PTHR40254:SF1">
    <property type="entry name" value="BLR0577 PROTEIN"/>
    <property type="match status" value="1"/>
</dbReference>